<evidence type="ECO:0000313" key="3">
    <source>
        <dbReference type="Proteomes" id="UP000627538"/>
    </source>
</evidence>
<dbReference type="GO" id="GO:0005829">
    <property type="term" value="C:cytosol"/>
    <property type="evidence" value="ECO:0007669"/>
    <property type="project" value="TreeGrafter"/>
</dbReference>
<dbReference type="AlphaFoldDB" id="A0A8I0GD67"/>
<dbReference type="CDD" id="cd01741">
    <property type="entry name" value="GATase1_1"/>
    <property type="match status" value="1"/>
</dbReference>
<proteinExistence type="predicted"/>
<evidence type="ECO:0000313" key="2">
    <source>
        <dbReference type="EMBL" id="MBD3689831.1"/>
    </source>
</evidence>
<dbReference type="InterPro" id="IPR017926">
    <property type="entry name" value="GATASE"/>
</dbReference>
<dbReference type="PANTHER" id="PTHR42695">
    <property type="entry name" value="GLUTAMINE AMIDOTRANSFERASE YLR126C-RELATED"/>
    <property type="match status" value="1"/>
</dbReference>
<dbReference type="InterPro" id="IPR044992">
    <property type="entry name" value="ChyE-like"/>
</dbReference>
<dbReference type="Pfam" id="PF00117">
    <property type="entry name" value="GATase"/>
    <property type="match status" value="1"/>
</dbReference>
<dbReference type="NCBIfam" id="NF005743">
    <property type="entry name" value="PRK07567.1"/>
    <property type="match status" value="1"/>
</dbReference>
<keyword evidence="2" id="KW-0315">Glutamine amidotransferase</keyword>
<comment type="caution">
    <text evidence="2">The sequence shown here is derived from an EMBL/GenBank/DDBJ whole genome shotgun (WGS) entry which is preliminary data.</text>
</comment>
<dbReference type="InterPro" id="IPR029062">
    <property type="entry name" value="Class_I_gatase-like"/>
</dbReference>
<dbReference type="EMBL" id="JACRUO010000001">
    <property type="protein sequence ID" value="MBD3689831.1"/>
    <property type="molecule type" value="Genomic_DNA"/>
</dbReference>
<dbReference type="Gene3D" id="3.40.50.880">
    <property type="match status" value="1"/>
</dbReference>
<keyword evidence="3" id="KW-1185">Reference proteome</keyword>
<organism evidence="2 3">
    <name type="scientific">Nanchangia anserum</name>
    <dbReference type="NCBI Taxonomy" id="2692125"/>
    <lineage>
        <taxon>Bacteria</taxon>
        <taxon>Bacillati</taxon>
        <taxon>Actinomycetota</taxon>
        <taxon>Actinomycetes</taxon>
        <taxon>Actinomycetales</taxon>
        <taxon>Actinomycetaceae</taxon>
        <taxon>Nanchangia</taxon>
    </lineage>
</organism>
<dbReference type="PANTHER" id="PTHR42695:SF5">
    <property type="entry name" value="GLUTAMINE AMIDOTRANSFERASE YLR126C-RELATED"/>
    <property type="match status" value="1"/>
</dbReference>
<dbReference type="Proteomes" id="UP000627538">
    <property type="component" value="Unassembled WGS sequence"/>
</dbReference>
<dbReference type="PROSITE" id="PS51273">
    <property type="entry name" value="GATASE_TYPE_1"/>
    <property type="match status" value="1"/>
</dbReference>
<dbReference type="SUPFAM" id="SSF52317">
    <property type="entry name" value="Class I glutamine amidotransferase-like"/>
    <property type="match status" value="1"/>
</dbReference>
<accession>A0A8I0GD67</accession>
<dbReference type="RefSeq" id="WP_191071853.1">
    <property type="nucleotide sequence ID" value="NZ_CP060506.1"/>
</dbReference>
<name>A0A8I0GD67_9ACTO</name>
<dbReference type="GO" id="GO:0016740">
    <property type="term" value="F:transferase activity"/>
    <property type="evidence" value="ECO:0007669"/>
    <property type="project" value="UniProtKB-KW"/>
</dbReference>
<evidence type="ECO:0000259" key="1">
    <source>
        <dbReference type="Pfam" id="PF00117"/>
    </source>
</evidence>
<feature type="domain" description="Glutamine amidotransferase" evidence="1">
    <location>
        <begin position="88"/>
        <end position="195"/>
    </location>
</feature>
<keyword evidence="2" id="KW-0808">Transferase</keyword>
<reference evidence="2 3" key="1">
    <citation type="submission" date="2020-08" db="EMBL/GenBank/DDBJ databases">
        <title>Winkia gen. nov., sp. nov., isolated from faeces of the Anser albifrons in China.</title>
        <authorList>
            <person name="Liu Q."/>
        </authorList>
    </citation>
    <scope>NUCLEOTIDE SEQUENCE [LARGE SCALE GENOMIC DNA]</scope>
    <source>
        <strain evidence="2 3">C62</strain>
    </source>
</reference>
<gene>
    <name evidence="2" type="ORF">H8R10_06285</name>
</gene>
<protein>
    <submittedName>
        <fullName evidence="2">Glutamine amidotransferase</fullName>
    </submittedName>
</protein>
<sequence length="245" mass="27270">MCAAKPFLLISTRSQPEILASEYDVFQRFTGLEPSRLIHYHLDRDPLVTFAPDRWAGIILCGSPYNSLKPEGEKDPVQIRVEADISRLLDQLVPIDFPFLGVCYGVGTLLAHQGGVVSQRYAEEISAPEISLTDEGRADPLMQGLPQAFRAYVGHTEAAETLPESAVLLASSPSCPIQLFRVGHNMYGTQFHPELDWPALYIRILEYASAGYYPPTEQRRIIESCEAANVGHVHRILANFVKIYG</sequence>